<sequence>MGTRLTGKVVLISGSTRGIGRSMAEHFASESAKVAVTGRTADRGNKVVARIRDAGGDAEFFPLDVTSEESIRSVVESTVERFGSLTTLVNNAAPTEAVATTIKPIYEYSNEEWQSIMTGTVTGNVFWASKYAWPHLVSAVGASILNISSGQSVAGFKGFGAYGAAKAAVNSLTRSLAVEGSADGIRANCILVGRVVSGRGDSGHHTGGGRLTRIGNPMDIAYAATYLVSDEAAFTTGSLVTVDGGFSINGDAVQDAENTAAAAVG</sequence>
<keyword evidence="2 4" id="KW-0560">Oxidoreductase</keyword>
<reference evidence="4 5" key="1">
    <citation type="submission" date="2024-10" db="EMBL/GenBank/DDBJ databases">
        <title>The Natural Products Discovery Center: Release of the First 8490 Sequenced Strains for Exploring Actinobacteria Biosynthetic Diversity.</title>
        <authorList>
            <person name="Kalkreuter E."/>
            <person name="Kautsar S.A."/>
            <person name="Yang D."/>
            <person name="Bader C.D."/>
            <person name="Teijaro C.N."/>
            <person name="Fluegel L."/>
            <person name="Davis C.M."/>
            <person name="Simpson J.R."/>
            <person name="Lauterbach L."/>
            <person name="Steele A.D."/>
            <person name="Gui C."/>
            <person name="Meng S."/>
            <person name="Li G."/>
            <person name="Viehrig K."/>
            <person name="Ye F."/>
            <person name="Su P."/>
            <person name="Kiefer A.F."/>
            <person name="Nichols A."/>
            <person name="Cepeda A.J."/>
            <person name="Yan W."/>
            <person name="Fan B."/>
            <person name="Jiang Y."/>
            <person name="Adhikari A."/>
            <person name="Zheng C.-J."/>
            <person name="Schuster L."/>
            <person name="Cowan T.M."/>
            <person name="Smanski M.J."/>
            <person name="Chevrette M.G."/>
            <person name="De Carvalho L.P.S."/>
            <person name="Shen B."/>
        </authorList>
    </citation>
    <scope>NUCLEOTIDE SEQUENCE [LARGE SCALE GENOMIC DNA]</scope>
    <source>
        <strain evidence="4 5">NPDC002593</strain>
    </source>
</reference>
<comment type="similarity">
    <text evidence="1">Belongs to the short-chain dehydrogenases/reductases (SDR) family.</text>
</comment>
<dbReference type="InterPro" id="IPR002347">
    <property type="entry name" value="SDR_fam"/>
</dbReference>
<accession>A0ABW6SEW1</accession>
<name>A0ABW6SEW1_9NOCA</name>
<dbReference type="PANTHER" id="PTHR43669">
    <property type="entry name" value="5-KETO-D-GLUCONATE 5-REDUCTASE"/>
    <property type="match status" value="1"/>
</dbReference>
<dbReference type="Proteomes" id="UP001601992">
    <property type="component" value="Unassembled WGS sequence"/>
</dbReference>
<proteinExistence type="inferred from homology"/>
<dbReference type="InterPro" id="IPR020904">
    <property type="entry name" value="Sc_DH/Rdtase_CS"/>
</dbReference>
<evidence type="ECO:0000256" key="1">
    <source>
        <dbReference type="ARBA" id="ARBA00006484"/>
    </source>
</evidence>
<dbReference type="PROSITE" id="PS00061">
    <property type="entry name" value="ADH_SHORT"/>
    <property type="match status" value="1"/>
</dbReference>
<evidence type="ECO:0000313" key="5">
    <source>
        <dbReference type="Proteomes" id="UP001601992"/>
    </source>
</evidence>
<evidence type="ECO:0000256" key="2">
    <source>
        <dbReference type="ARBA" id="ARBA00023002"/>
    </source>
</evidence>
<dbReference type="PANTHER" id="PTHR43669:SF3">
    <property type="entry name" value="ALCOHOL DEHYDROGENASE, PUTATIVE (AFU_ORTHOLOGUE AFUA_3G03445)-RELATED"/>
    <property type="match status" value="1"/>
</dbReference>
<organism evidence="4 5">
    <name type="scientific">Nocardia jiangxiensis</name>
    <dbReference type="NCBI Taxonomy" id="282685"/>
    <lineage>
        <taxon>Bacteria</taxon>
        <taxon>Bacillati</taxon>
        <taxon>Actinomycetota</taxon>
        <taxon>Actinomycetes</taxon>
        <taxon>Mycobacteriales</taxon>
        <taxon>Nocardiaceae</taxon>
        <taxon>Nocardia</taxon>
    </lineage>
</organism>
<dbReference type="RefSeq" id="WP_040822723.1">
    <property type="nucleotide sequence ID" value="NZ_JBIAQY010000031.1"/>
</dbReference>
<dbReference type="CDD" id="cd05233">
    <property type="entry name" value="SDR_c"/>
    <property type="match status" value="1"/>
</dbReference>
<dbReference type="EC" id="1.1.1.-" evidence="4"/>
<dbReference type="PRINTS" id="PR00081">
    <property type="entry name" value="GDHRDH"/>
</dbReference>
<dbReference type="SUPFAM" id="SSF51735">
    <property type="entry name" value="NAD(P)-binding Rossmann-fold domains"/>
    <property type="match status" value="1"/>
</dbReference>
<keyword evidence="5" id="KW-1185">Reference proteome</keyword>
<dbReference type="InterPro" id="IPR036291">
    <property type="entry name" value="NAD(P)-bd_dom_sf"/>
</dbReference>
<evidence type="ECO:0000259" key="3">
    <source>
        <dbReference type="SMART" id="SM00822"/>
    </source>
</evidence>
<dbReference type="EMBL" id="JBIAQY010000031">
    <property type="protein sequence ID" value="MFF3574815.1"/>
    <property type="molecule type" value="Genomic_DNA"/>
</dbReference>
<gene>
    <name evidence="4" type="ORF">ACFYXQ_44420</name>
</gene>
<feature type="domain" description="Ketoreductase" evidence="3">
    <location>
        <begin position="8"/>
        <end position="188"/>
    </location>
</feature>
<dbReference type="Gene3D" id="3.40.50.720">
    <property type="entry name" value="NAD(P)-binding Rossmann-like Domain"/>
    <property type="match status" value="1"/>
</dbReference>
<comment type="caution">
    <text evidence="4">The sequence shown here is derived from an EMBL/GenBank/DDBJ whole genome shotgun (WGS) entry which is preliminary data.</text>
</comment>
<dbReference type="PRINTS" id="PR00080">
    <property type="entry name" value="SDRFAMILY"/>
</dbReference>
<protein>
    <submittedName>
        <fullName evidence="4">SDR family NAD(P)-dependent oxidoreductase</fullName>
        <ecNumber evidence="4">1.1.1.-</ecNumber>
    </submittedName>
</protein>
<dbReference type="GO" id="GO:0016491">
    <property type="term" value="F:oxidoreductase activity"/>
    <property type="evidence" value="ECO:0007669"/>
    <property type="project" value="UniProtKB-KW"/>
</dbReference>
<dbReference type="SMART" id="SM00822">
    <property type="entry name" value="PKS_KR"/>
    <property type="match status" value="1"/>
</dbReference>
<dbReference type="InterPro" id="IPR057326">
    <property type="entry name" value="KR_dom"/>
</dbReference>
<evidence type="ECO:0000313" key="4">
    <source>
        <dbReference type="EMBL" id="MFF3574815.1"/>
    </source>
</evidence>
<dbReference type="Pfam" id="PF13561">
    <property type="entry name" value="adh_short_C2"/>
    <property type="match status" value="1"/>
</dbReference>